<dbReference type="InParanoid" id="C5LJ46"/>
<name>C5LJ46_PERM5</name>
<dbReference type="EMBL" id="GG682332">
    <property type="protein sequence ID" value="EER03247.1"/>
    <property type="molecule type" value="Genomic_DNA"/>
</dbReference>
<proteinExistence type="predicted"/>
<feature type="non-terminal residue" evidence="1">
    <location>
        <position position="99"/>
    </location>
</feature>
<protein>
    <submittedName>
        <fullName evidence="1">Uncharacterized protein</fullName>
    </submittedName>
</protein>
<keyword evidence="2" id="KW-1185">Reference proteome</keyword>
<dbReference type="RefSeq" id="XP_002771431.1">
    <property type="nucleotide sequence ID" value="XM_002771385.1"/>
</dbReference>
<dbReference type="Proteomes" id="UP000007800">
    <property type="component" value="Unassembled WGS sequence"/>
</dbReference>
<organism evidence="2">
    <name type="scientific">Perkinsus marinus (strain ATCC 50983 / TXsc)</name>
    <dbReference type="NCBI Taxonomy" id="423536"/>
    <lineage>
        <taxon>Eukaryota</taxon>
        <taxon>Sar</taxon>
        <taxon>Alveolata</taxon>
        <taxon>Perkinsozoa</taxon>
        <taxon>Perkinsea</taxon>
        <taxon>Perkinsida</taxon>
        <taxon>Perkinsidae</taxon>
        <taxon>Perkinsus</taxon>
    </lineage>
</organism>
<reference evidence="1 2" key="1">
    <citation type="submission" date="2008-07" db="EMBL/GenBank/DDBJ databases">
        <authorList>
            <person name="El-Sayed N."/>
            <person name="Caler E."/>
            <person name="Inman J."/>
            <person name="Amedeo P."/>
            <person name="Hass B."/>
            <person name="Wortman J."/>
        </authorList>
    </citation>
    <scope>NUCLEOTIDE SEQUENCE [LARGE SCALE GENOMIC DNA]</scope>
    <source>
        <strain evidence="2">ATCC 50983 / TXsc</strain>
    </source>
</reference>
<dbReference type="AlphaFoldDB" id="C5LJ46"/>
<evidence type="ECO:0000313" key="1">
    <source>
        <dbReference type="EMBL" id="EER03247.1"/>
    </source>
</evidence>
<sequence length="99" mass="11243">MGPSLEPVSINEVEVLAVRLQAVAARAVRVATPVYTRKRKRDNSAQWWSSELSRLRRDCSRKQAALCKARRQGELSIEALAEASRIARRRYTHAIKKAK</sequence>
<accession>C5LJ46</accession>
<dbReference type="GeneID" id="9052195"/>
<gene>
    <name evidence="1" type="ORF">Pmar_PMAR017819</name>
</gene>
<evidence type="ECO:0000313" key="2">
    <source>
        <dbReference type="Proteomes" id="UP000007800"/>
    </source>
</evidence>